<keyword evidence="3" id="KW-1185">Reference proteome</keyword>
<feature type="transmembrane region" description="Helical" evidence="1">
    <location>
        <begin position="5"/>
        <end position="23"/>
    </location>
</feature>
<keyword evidence="1" id="KW-0812">Transmembrane</keyword>
<sequence length="59" mass="6693">MGTYLLKGIGQMLLIVFGGLFLWNLIRYGSLHFVESGMAIAGWLLYLSGKKRENKKEET</sequence>
<feature type="transmembrane region" description="Helical" evidence="1">
    <location>
        <begin position="29"/>
        <end position="47"/>
    </location>
</feature>
<keyword evidence="1" id="KW-0472">Membrane</keyword>
<gene>
    <name evidence="2" type="ORF">SAMN05421743_102387</name>
</gene>
<dbReference type="Proteomes" id="UP000198584">
    <property type="component" value="Unassembled WGS sequence"/>
</dbReference>
<dbReference type="OrthoDB" id="2971582at2"/>
<dbReference type="RefSeq" id="WP_093042686.1">
    <property type="nucleotide sequence ID" value="NZ_FNQR01000002.1"/>
</dbReference>
<organism evidence="2 3">
    <name type="scientific">Thalassobacillus cyri</name>
    <dbReference type="NCBI Taxonomy" id="571932"/>
    <lineage>
        <taxon>Bacteria</taxon>
        <taxon>Bacillati</taxon>
        <taxon>Bacillota</taxon>
        <taxon>Bacilli</taxon>
        <taxon>Bacillales</taxon>
        <taxon>Bacillaceae</taxon>
        <taxon>Thalassobacillus</taxon>
    </lineage>
</organism>
<evidence type="ECO:0000313" key="3">
    <source>
        <dbReference type="Proteomes" id="UP000198584"/>
    </source>
</evidence>
<dbReference type="EMBL" id="FNQR01000002">
    <property type="protein sequence ID" value="SEA07835.1"/>
    <property type="molecule type" value="Genomic_DNA"/>
</dbReference>
<name>A0A1H3Y891_9BACI</name>
<protein>
    <submittedName>
        <fullName evidence="2">Uncharacterized protein</fullName>
    </submittedName>
</protein>
<proteinExistence type="predicted"/>
<evidence type="ECO:0000313" key="2">
    <source>
        <dbReference type="EMBL" id="SEA07835.1"/>
    </source>
</evidence>
<dbReference type="AlphaFoldDB" id="A0A1H3Y891"/>
<keyword evidence="1" id="KW-1133">Transmembrane helix</keyword>
<evidence type="ECO:0000256" key="1">
    <source>
        <dbReference type="SAM" id="Phobius"/>
    </source>
</evidence>
<reference evidence="2 3" key="1">
    <citation type="submission" date="2016-10" db="EMBL/GenBank/DDBJ databases">
        <authorList>
            <person name="de Groot N.N."/>
        </authorList>
    </citation>
    <scope>NUCLEOTIDE SEQUENCE [LARGE SCALE GENOMIC DNA]</scope>
    <source>
        <strain evidence="2 3">CCM7597</strain>
    </source>
</reference>
<accession>A0A1H3Y891</accession>